<feature type="domain" description="HTH araC/xylS-type" evidence="4">
    <location>
        <begin position="234"/>
        <end position="332"/>
    </location>
</feature>
<keyword evidence="2" id="KW-0238">DNA-binding</keyword>
<dbReference type="GO" id="GO:0000976">
    <property type="term" value="F:transcription cis-regulatory region binding"/>
    <property type="evidence" value="ECO:0007669"/>
    <property type="project" value="TreeGrafter"/>
</dbReference>
<dbReference type="AlphaFoldDB" id="A0A239FRS7"/>
<dbReference type="RefSeq" id="WP_176442807.1">
    <property type="nucleotide sequence ID" value="NZ_FZOY01000002.1"/>
</dbReference>
<dbReference type="Proteomes" id="UP000198426">
    <property type="component" value="Unassembled WGS sequence"/>
</dbReference>
<evidence type="ECO:0000313" key="5">
    <source>
        <dbReference type="EMBL" id="SNS59667.1"/>
    </source>
</evidence>
<dbReference type="SMART" id="SM00342">
    <property type="entry name" value="HTH_ARAC"/>
    <property type="match status" value="1"/>
</dbReference>
<keyword evidence="3" id="KW-0804">Transcription</keyword>
<proteinExistence type="predicted"/>
<dbReference type="GO" id="GO:0005829">
    <property type="term" value="C:cytosol"/>
    <property type="evidence" value="ECO:0007669"/>
    <property type="project" value="TreeGrafter"/>
</dbReference>
<dbReference type="SUPFAM" id="SSF46689">
    <property type="entry name" value="Homeodomain-like"/>
    <property type="match status" value="1"/>
</dbReference>
<evidence type="ECO:0000256" key="3">
    <source>
        <dbReference type="ARBA" id="ARBA00023163"/>
    </source>
</evidence>
<dbReference type="PROSITE" id="PS01124">
    <property type="entry name" value="HTH_ARAC_FAMILY_2"/>
    <property type="match status" value="1"/>
</dbReference>
<sequence>MDGMMPDRKAPLIQVSTMAPFVRAVTEAGLPAGALSASVGITSEMLNDPQSVAPAQSIYRFTELAAKELGEPNLGVKLGLDPAIMDWPVIAEAYSDSHVMVEFFTRFLLDAQKFTTNVAFRLKIGSGVTWFERDRGFVPMEPPAQIDAFALGLFVTLFRVALGDAWRSSDMVFKICDPEVARVPEIGNCNLLRGDPRELSFSFPSEWLVLPIQRHPHAIPDRNAQKPPTEALIAAIRSNIRSNISDPAFGVPQLVSQMGFNRRDVQKYLRDRGSGLADLIEDERKQLACDLLERGAPKLEDVAQALGYTDVSNFSRAFRRWTGVAPSRWRDGKGGEA</sequence>
<gene>
    <name evidence="5" type="ORF">SAMN05421757_102810</name>
</gene>
<dbReference type="InterPro" id="IPR032687">
    <property type="entry name" value="AraC-type_N"/>
</dbReference>
<dbReference type="Pfam" id="PF12833">
    <property type="entry name" value="HTH_18"/>
    <property type="match status" value="1"/>
</dbReference>
<dbReference type="PANTHER" id="PTHR47894">
    <property type="entry name" value="HTH-TYPE TRANSCRIPTIONAL REGULATOR GADX"/>
    <property type="match status" value="1"/>
</dbReference>
<evidence type="ECO:0000256" key="2">
    <source>
        <dbReference type="ARBA" id="ARBA00023125"/>
    </source>
</evidence>
<keyword evidence="6" id="KW-1185">Reference proteome</keyword>
<dbReference type="InterPro" id="IPR020449">
    <property type="entry name" value="Tscrpt_reg_AraC-type_HTH"/>
</dbReference>
<dbReference type="Pfam" id="PF12625">
    <property type="entry name" value="Arabinose_bd"/>
    <property type="match status" value="1"/>
</dbReference>
<accession>A0A239FRS7</accession>
<evidence type="ECO:0000313" key="6">
    <source>
        <dbReference type="Proteomes" id="UP000198426"/>
    </source>
</evidence>
<organism evidence="5 6">
    <name type="scientific">Tropicimonas sediminicola</name>
    <dbReference type="NCBI Taxonomy" id="1031541"/>
    <lineage>
        <taxon>Bacteria</taxon>
        <taxon>Pseudomonadati</taxon>
        <taxon>Pseudomonadota</taxon>
        <taxon>Alphaproteobacteria</taxon>
        <taxon>Rhodobacterales</taxon>
        <taxon>Roseobacteraceae</taxon>
        <taxon>Tropicimonas</taxon>
    </lineage>
</organism>
<evidence type="ECO:0000256" key="1">
    <source>
        <dbReference type="ARBA" id="ARBA00023015"/>
    </source>
</evidence>
<dbReference type="PRINTS" id="PR00032">
    <property type="entry name" value="HTHARAC"/>
</dbReference>
<dbReference type="InterPro" id="IPR009057">
    <property type="entry name" value="Homeodomain-like_sf"/>
</dbReference>
<evidence type="ECO:0000259" key="4">
    <source>
        <dbReference type="PROSITE" id="PS01124"/>
    </source>
</evidence>
<keyword evidence="1" id="KW-0805">Transcription regulation</keyword>
<reference evidence="5 6" key="1">
    <citation type="submission" date="2017-06" db="EMBL/GenBank/DDBJ databases">
        <authorList>
            <person name="Kim H.J."/>
            <person name="Triplett B.A."/>
        </authorList>
    </citation>
    <scope>NUCLEOTIDE SEQUENCE [LARGE SCALE GENOMIC DNA]</scope>
    <source>
        <strain evidence="5 6">DSM 29339</strain>
    </source>
</reference>
<dbReference type="PANTHER" id="PTHR47894:SF1">
    <property type="entry name" value="HTH-TYPE TRANSCRIPTIONAL REGULATOR VQSM"/>
    <property type="match status" value="1"/>
</dbReference>
<dbReference type="InterPro" id="IPR018060">
    <property type="entry name" value="HTH_AraC"/>
</dbReference>
<dbReference type="Gene3D" id="1.10.10.60">
    <property type="entry name" value="Homeodomain-like"/>
    <property type="match status" value="1"/>
</dbReference>
<dbReference type="GO" id="GO:0003700">
    <property type="term" value="F:DNA-binding transcription factor activity"/>
    <property type="evidence" value="ECO:0007669"/>
    <property type="project" value="InterPro"/>
</dbReference>
<name>A0A239FRS7_9RHOB</name>
<dbReference type="EMBL" id="FZOY01000002">
    <property type="protein sequence ID" value="SNS59667.1"/>
    <property type="molecule type" value="Genomic_DNA"/>
</dbReference>
<protein>
    <submittedName>
        <fullName evidence="5">Transcriptional regulator, AraC family</fullName>
    </submittedName>
</protein>